<proteinExistence type="predicted"/>
<dbReference type="InterPro" id="IPR017907">
    <property type="entry name" value="Znf_RING_CS"/>
</dbReference>
<dbReference type="PANTHER" id="PTHR22770:SF13">
    <property type="entry name" value="RING-TYPE DOMAIN-CONTAINING PROTEIN"/>
    <property type="match status" value="1"/>
</dbReference>
<evidence type="ECO:0000256" key="1">
    <source>
        <dbReference type="ARBA" id="ARBA00004906"/>
    </source>
</evidence>
<organism evidence="11 12">
    <name type="scientific">Orchesella dallaii</name>
    <dbReference type="NCBI Taxonomy" id="48710"/>
    <lineage>
        <taxon>Eukaryota</taxon>
        <taxon>Metazoa</taxon>
        <taxon>Ecdysozoa</taxon>
        <taxon>Arthropoda</taxon>
        <taxon>Hexapoda</taxon>
        <taxon>Collembola</taxon>
        <taxon>Entomobryomorpha</taxon>
        <taxon>Entomobryoidea</taxon>
        <taxon>Orchesellidae</taxon>
        <taxon>Orchesellinae</taxon>
        <taxon>Orchesella</taxon>
    </lineage>
</organism>
<dbReference type="SMART" id="SM00184">
    <property type="entry name" value="RING"/>
    <property type="match status" value="1"/>
</dbReference>
<keyword evidence="5 8" id="KW-0863">Zinc-finger</keyword>
<keyword evidence="2" id="KW-0808">Transferase</keyword>
<keyword evidence="4" id="KW-0677">Repeat</keyword>
<keyword evidence="7" id="KW-0862">Zinc</keyword>
<evidence type="ECO:0000256" key="8">
    <source>
        <dbReference type="PROSITE-ProRule" id="PRU00175"/>
    </source>
</evidence>
<keyword evidence="6" id="KW-0833">Ubl conjugation pathway</keyword>
<evidence type="ECO:0000256" key="7">
    <source>
        <dbReference type="ARBA" id="ARBA00022833"/>
    </source>
</evidence>
<evidence type="ECO:0000313" key="12">
    <source>
        <dbReference type="Proteomes" id="UP001642540"/>
    </source>
</evidence>
<feature type="domain" description="RING-type" evidence="10">
    <location>
        <begin position="160"/>
        <end position="376"/>
    </location>
</feature>
<evidence type="ECO:0000256" key="3">
    <source>
        <dbReference type="ARBA" id="ARBA00022723"/>
    </source>
</evidence>
<gene>
    <name evidence="11" type="ORF">ODALV1_LOCUS11429</name>
</gene>
<dbReference type="PROSITE" id="PS00518">
    <property type="entry name" value="ZF_RING_1"/>
    <property type="match status" value="2"/>
</dbReference>
<reference evidence="11 12" key="1">
    <citation type="submission" date="2024-08" db="EMBL/GenBank/DDBJ databases">
        <authorList>
            <person name="Cucini C."/>
            <person name="Frati F."/>
        </authorList>
    </citation>
    <scope>NUCLEOTIDE SEQUENCE [LARGE SCALE GENOMIC DNA]</scope>
</reference>
<dbReference type="InterPro" id="IPR051628">
    <property type="entry name" value="LUBAC_E3_Ligases"/>
</dbReference>
<dbReference type="Proteomes" id="UP001642540">
    <property type="component" value="Unassembled WGS sequence"/>
</dbReference>
<comment type="pathway">
    <text evidence="1">Protein modification; protein ubiquitination.</text>
</comment>
<dbReference type="PANTHER" id="PTHR22770">
    <property type="entry name" value="UBIQUITIN CONJUGATING ENZYME 7 INTERACTING PROTEIN-RELATED"/>
    <property type="match status" value="1"/>
</dbReference>
<evidence type="ECO:0000256" key="4">
    <source>
        <dbReference type="ARBA" id="ARBA00022737"/>
    </source>
</evidence>
<dbReference type="Gene3D" id="3.30.40.10">
    <property type="entry name" value="Zinc/RING finger domain, C3HC4 (zinc finger)"/>
    <property type="match status" value="1"/>
</dbReference>
<dbReference type="InterPro" id="IPR013083">
    <property type="entry name" value="Znf_RING/FYVE/PHD"/>
</dbReference>
<dbReference type="Pfam" id="PF00097">
    <property type="entry name" value="zf-C3HC4"/>
    <property type="match status" value="1"/>
</dbReference>
<dbReference type="SUPFAM" id="SSF57850">
    <property type="entry name" value="RING/U-box"/>
    <property type="match status" value="3"/>
</dbReference>
<keyword evidence="12" id="KW-1185">Reference proteome</keyword>
<sequence>MDCCNCQVNVIEVGGSQMKGCSHFICAECIVDSVTQSTDRVGIRCTFRGLSKCDGVIEVEELEFMVPDDVYAEYLSRISNDVLEEQEDDEHSHLGAASIEYQQARKGEITMDDLNLAAEGGESGWFHAASLVEELMQFDGMTSSEALKHVDSLPIIENRKPISCPICFEKDIPVGEGIILKDCFHQFCKGCLARHIQSTNVAEVKCPFVDEDYTCDEFLKPREIRQLVSKQEYERHFDSLALKEAEESLADVFHCLTPDCKGFCSADPTARLFRCPLCNAANCVACRVIHSGSCAQYWEELQQAEERRVELLRDEANLVEQRRNDQLSAEEIQRRVSTRLWMRCPRCNVVIEKNGGCAHMKCEKCKHDFNWTGTPA</sequence>
<keyword evidence="3" id="KW-0479">Metal-binding</keyword>
<dbReference type="EMBL" id="CAXLJM020000034">
    <property type="protein sequence ID" value="CAL8103365.1"/>
    <property type="molecule type" value="Genomic_DNA"/>
</dbReference>
<evidence type="ECO:0000313" key="11">
    <source>
        <dbReference type="EMBL" id="CAL8103365.1"/>
    </source>
</evidence>
<dbReference type="InterPro" id="IPR044066">
    <property type="entry name" value="TRIAD_supradom"/>
</dbReference>
<protein>
    <recommendedName>
        <fullName evidence="13">RanBP-type and C3HC4-type zinc finger-containing protein 1</fullName>
    </recommendedName>
</protein>
<dbReference type="PROSITE" id="PS51873">
    <property type="entry name" value="TRIAD"/>
    <property type="match status" value="1"/>
</dbReference>
<evidence type="ECO:0000259" key="10">
    <source>
        <dbReference type="PROSITE" id="PS51873"/>
    </source>
</evidence>
<accession>A0ABP1QLI6</accession>
<evidence type="ECO:0008006" key="13">
    <source>
        <dbReference type="Google" id="ProtNLM"/>
    </source>
</evidence>
<name>A0ABP1QLI6_9HEXA</name>
<evidence type="ECO:0000259" key="9">
    <source>
        <dbReference type="PROSITE" id="PS50089"/>
    </source>
</evidence>
<feature type="domain" description="RING-type" evidence="9">
    <location>
        <begin position="164"/>
        <end position="207"/>
    </location>
</feature>
<dbReference type="InterPro" id="IPR001841">
    <property type="entry name" value="Znf_RING"/>
</dbReference>
<evidence type="ECO:0000256" key="6">
    <source>
        <dbReference type="ARBA" id="ARBA00022786"/>
    </source>
</evidence>
<dbReference type="Gene3D" id="1.20.120.1750">
    <property type="match status" value="1"/>
</dbReference>
<evidence type="ECO:0000256" key="2">
    <source>
        <dbReference type="ARBA" id="ARBA00022679"/>
    </source>
</evidence>
<comment type="caution">
    <text evidence="11">The sequence shown here is derived from an EMBL/GenBank/DDBJ whole genome shotgun (WGS) entry which is preliminary data.</text>
</comment>
<dbReference type="InterPro" id="IPR018957">
    <property type="entry name" value="Znf_C3HC4_RING-type"/>
</dbReference>
<evidence type="ECO:0000256" key="5">
    <source>
        <dbReference type="ARBA" id="ARBA00022771"/>
    </source>
</evidence>
<dbReference type="PROSITE" id="PS50089">
    <property type="entry name" value="ZF_RING_2"/>
    <property type="match status" value="1"/>
</dbReference>
<dbReference type="Pfam" id="PF22191">
    <property type="entry name" value="IBR_1"/>
    <property type="match status" value="1"/>
</dbReference>